<dbReference type="SMART" id="SM00382">
    <property type="entry name" value="AAA"/>
    <property type="match status" value="1"/>
</dbReference>
<sequence>MKKLLKHFKPAIIPIIFVVILLVIQAYCDLSLPTYMSNIVNVGIQQSGIETVTPEKAPKSEMDKIELFMDKNDKDFVNSQYKSEKYKNKDILVLKENIGDKNADKLADKLTKPMLITYMLEKSEKGELSSDSVSGKIDNKDFQEIMENGVKEMTPENQMKFMEINKKSQAGETVDMFEILPLFSENTMSQITDVMNDKLKAFDKLGEDTITQVVTPYTESLMKSAGVDTDQVRMNYLFKAGALMLGYAGVIFVCMIAVSLLASIIGARFSKDIRSHAYNQIINFSASESNKFSNASLITRCTNDIQQIQMVVVMMLRMIIYAPILGIGALLKVTNMSSGMVWVIALAVGVILVLVSTLMTVAMPKFTALQKLVDKVNLVSREILTGLPVIRAFSREDHENERFDDANKTLTKTNLFVNRVMAIMMPAMMFIMNGTTVLIVWVGANETNAGNMQVGDIMAYIQYTMQIIMSFLMICMASIMIPRAFVSAKRLGEIYDTEITIHNPENPKQFEEKQKGVVEFKDVTFAYPGAEEPVLKDISFTAKPGETTAIIGSTGSGKSTLINLIPRFYDTTKGSVTVDGQDIKDVKLTDLRDKIGYVPQKGMLFSGTIKSNIAFANEDLPMEKIEKAAEIAHATEFINEKPQKYETHISQGGTNVSGGQRQRLSIARAIANEPEVLIFDDSFSALDFKTDVAVRKALSENIKNSTILIVAQRISTVLNAEQILVLDNGKIVGKGTHKELLKNCQVYRDIAESQLSKEELQ</sequence>
<evidence type="ECO:0000256" key="2">
    <source>
        <dbReference type="ARBA" id="ARBA00022692"/>
    </source>
</evidence>
<dbReference type="PROSITE" id="PS50929">
    <property type="entry name" value="ABC_TM1F"/>
    <property type="match status" value="1"/>
</dbReference>
<dbReference type="PROSITE" id="PS50893">
    <property type="entry name" value="ABC_TRANSPORTER_2"/>
    <property type="match status" value="1"/>
</dbReference>
<evidence type="ECO:0000259" key="8">
    <source>
        <dbReference type="PROSITE" id="PS50893"/>
    </source>
</evidence>
<dbReference type="PANTHER" id="PTHR43394">
    <property type="entry name" value="ATP-DEPENDENT PERMEASE MDL1, MITOCHONDRIAL"/>
    <property type="match status" value="1"/>
</dbReference>
<proteinExistence type="predicted"/>
<feature type="transmembrane region" description="Helical" evidence="7">
    <location>
        <begin position="244"/>
        <end position="265"/>
    </location>
</feature>
<feature type="transmembrane region" description="Helical" evidence="7">
    <location>
        <begin position="310"/>
        <end position="333"/>
    </location>
</feature>
<keyword evidence="5 7" id="KW-1133">Transmembrane helix</keyword>
<dbReference type="Gene3D" id="3.40.50.300">
    <property type="entry name" value="P-loop containing nucleotide triphosphate hydrolases"/>
    <property type="match status" value="1"/>
</dbReference>
<dbReference type="InterPro" id="IPR039421">
    <property type="entry name" value="Type_1_exporter"/>
</dbReference>
<protein>
    <submittedName>
        <fullName evidence="10">ABC transporter ATP-binding protein</fullName>
    </submittedName>
</protein>
<dbReference type="InterPro" id="IPR011527">
    <property type="entry name" value="ABC1_TM_dom"/>
</dbReference>
<dbReference type="PANTHER" id="PTHR43394:SF1">
    <property type="entry name" value="ATP-BINDING CASSETTE SUB-FAMILY B MEMBER 10, MITOCHONDRIAL"/>
    <property type="match status" value="1"/>
</dbReference>
<evidence type="ECO:0000256" key="4">
    <source>
        <dbReference type="ARBA" id="ARBA00022840"/>
    </source>
</evidence>
<keyword evidence="6 7" id="KW-0472">Membrane</keyword>
<evidence type="ECO:0000256" key="1">
    <source>
        <dbReference type="ARBA" id="ARBA00004651"/>
    </source>
</evidence>
<dbReference type="GO" id="GO:0005524">
    <property type="term" value="F:ATP binding"/>
    <property type="evidence" value="ECO:0007669"/>
    <property type="project" value="UniProtKB-KW"/>
</dbReference>
<evidence type="ECO:0000313" key="10">
    <source>
        <dbReference type="EMBL" id="MEQ2565488.1"/>
    </source>
</evidence>
<evidence type="ECO:0000313" key="11">
    <source>
        <dbReference type="Proteomes" id="UP001478133"/>
    </source>
</evidence>
<feature type="domain" description="ABC transporter" evidence="8">
    <location>
        <begin position="518"/>
        <end position="753"/>
    </location>
</feature>
<keyword evidence="3" id="KW-0547">Nucleotide-binding</keyword>
<comment type="subcellular location">
    <subcellularLocation>
        <location evidence="1">Cell membrane</location>
        <topology evidence="1">Multi-pass membrane protein</topology>
    </subcellularLocation>
</comment>
<dbReference type="InterPro" id="IPR027417">
    <property type="entry name" value="P-loop_NTPase"/>
</dbReference>
<dbReference type="InterPro" id="IPR017871">
    <property type="entry name" value="ABC_transporter-like_CS"/>
</dbReference>
<name>A0ABV1HT48_9FIRM</name>
<keyword evidence="4 10" id="KW-0067">ATP-binding</keyword>
<keyword evidence="11" id="KW-1185">Reference proteome</keyword>
<reference evidence="10 11" key="1">
    <citation type="submission" date="2024-03" db="EMBL/GenBank/DDBJ databases">
        <title>Human intestinal bacterial collection.</title>
        <authorList>
            <person name="Pauvert C."/>
            <person name="Hitch T.C.A."/>
            <person name="Clavel T."/>
        </authorList>
    </citation>
    <scope>NUCLEOTIDE SEQUENCE [LARGE SCALE GENOMIC DNA]</scope>
    <source>
        <strain evidence="10 11">CLA-AP-H18</strain>
    </source>
</reference>
<dbReference type="InterPro" id="IPR003593">
    <property type="entry name" value="AAA+_ATPase"/>
</dbReference>
<evidence type="ECO:0000256" key="7">
    <source>
        <dbReference type="SAM" id="Phobius"/>
    </source>
</evidence>
<dbReference type="RefSeq" id="WP_211148019.1">
    <property type="nucleotide sequence ID" value="NZ_JBBMEY010000013.1"/>
</dbReference>
<dbReference type="Pfam" id="PF00005">
    <property type="entry name" value="ABC_tran"/>
    <property type="match status" value="1"/>
</dbReference>
<accession>A0ABV1HT48</accession>
<feature type="domain" description="ABC transmembrane type-1" evidence="9">
    <location>
        <begin position="241"/>
        <end position="483"/>
    </location>
</feature>
<gene>
    <name evidence="10" type="ORF">ABFO16_04465</name>
</gene>
<organism evidence="10 11">
    <name type="scientific">Ruminococcoides intestinihominis</name>
    <dbReference type="NCBI Taxonomy" id="3133161"/>
    <lineage>
        <taxon>Bacteria</taxon>
        <taxon>Bacillati</taxon>
        <taxon>Bacillota</taxon>
        <taxon>Clostridia</taxon>
        <taxon>Eubacteriales</taxon>
        <taxon>Oscillospiraceae</taxon>
        <taxon>Ruminococcoides</taxon>
    </lineage>
</organism>
<feature type="transmembrane region" description="Helical" evidence="7">
    <location>
        <begin position="463"/>
        <end position="481"/>
    </location>
</feature>
<evidence type="ECO:0000259" key="9">
    <source>
        <dbReference type="PROSITE" id="PS50929"/>
    </source>
</evidence>
<dbReference type="Proteomes" id="UP001478133">
    <property type="component" value="Unassembled WGS sequence"/>
</dbReference>
<dbReference type="SUPFAM" id="SSF90123">
    <property type="entry name" value="ABC transporter transmembrane region"/>
    <property type="match status" value="1"/>
</dbReference>
<evidence type="ECO:0000256" key="6">
    <source>
        <dbReference type="ARBA" id="ARBA00023136"/>
    </source>
</evidence>
<comment type="caution">
    <text evidence="10">The sequence shown here is derived from an EMBL/GenBank/DDBJ whole genome shotgun (WGS) entry which is preliminary data.</text>
</comment>
<evidence type="ECO:0000256" key="5">
    <source>
        <dbReference type="ARBA" id="ARBA00022989"/>
    </source>
</evidence>
<dbReference type="SUPFAM" id="SSF52540">
    <property type="entry name" value="P-loop containing nucleoside triphosphate hydrolases"/>
    <property type="match status" value="1"/>
</dbReference>
<keyword evidence="2 7" id="KW-0812">Transmembrane</keyword>
<dbReference type="Pfam" id="PF00664">
    <property type="entry name" value="ABC_membrane"/>
    <property type="match status" value="1"/>
</dbReference>
<dbReference type="CDD" id="cd18548">
    <property type="entry name" value="ABC_6TM_Tm287_like"/>
    <property type="match status" value="1"/>
</dbReference>
<dbReference type="InterPro" id="IPR003439">
    <property type="entry name" value="ABC_transporter-like_ATP-bd"/>
</dbReference>
<feature type="transmembrane region" description="Helical" evidence="7">
    <location>
        <begin position="339"/>
        <end position="362"/>
    </location>
</feature>
<evidence type="ECO:0000256" key="3">
    <source>
        <dbReference type="ARBA" id="ARBA00022741"/>
    </source>
</evidence>
<dbReference type="PROSITE" id="PS00211">
    <property type="entry name" value="ABC_TRANSPORTER_1"/>
    <property type="match status" value="1"/>
</dbReference>
<dbReference type="EMBL" id="JBBMFI010000011">
    <property type="protein sequence ID" value="MEQ2565488.1"/>
    <property type="molecule type" value="Genomic_DNA"/>
</dbReference>
<dbReference type="Gene3D" id="1.20.1560.10">
    <property type="entry name" value="ABC transporter type 1, transmembrane domain"/>
    <property type="match status" value="1"/>
</dbReference>
<feature type="transmembrane region" description="Helical" evidence="7">
    <location>
        <begin position="420"/>
        <end position="443"/>
    </location>
</feature>
<dbReference type="InterPro" id="IPR036640">
    <property type="entry name" value="ABC1_TM_sf"/>
</dbReference>